<feature type="transmembrane region" description="Helical" evidence="3">
    <location>
        <begin position="496"/>
        <end position="520"/>
    </location>
</feature>
<dbReference type="SUPFAM" id="SSF103473">
    <property type="entry name" value="MFS general substrate transporter"/>
    <property type="match status" value="1"/>
</dbReference>
<keyword evidence="3" id="KW-1133">Transmembrane helix</keyword>
<dbReference type="InterPro" id="IPR020846">
    <property type="entry name" value="MFS_dom"/>
</dbReference>
<dbReference type="PANTHER" id="PTHR11360">
    <property type="entry name" value="MONOCARBOXYLATE TRANSPORTER"/>
    <property type="match status" value="1"/>
</dbReference>
<evidence type="ECO:0000313" key="6">
    <source>
        <dbReference type="Proteomes" id="UP001249851"/>
    </source>
</evidence>
<gene>
    <name evidence="5" type="ORF">P5673_001210</name>
</gene>
<feature type="compositionally biased region" description="Basic and acidic residues" evidence="2">
    <location>
        <begin position="53"/>
        <end position="63"/>
    </location>
</feature>
<dbReference type="GO" id="GO:0016020">
    <property type="term" value="C:membrane"/>
    <property type="evidence" value="ECO:0007669"/>
    <property type="project" value="UniProtKB-SubCell"/>
</dbReference>
<dbReference type="InterPro" id="IPR050327">
    <property type="entry name" value="Proton-linked_MCT"/>
</dbReference>
<dbReference type="Pfam" id="PF07690">
    <property type="entry name" value="MFS_1"/>
    <property type="match status" value="1"/>
</dbReference>
<dbReference type="PANTHER" id="PTHR11360:SF251">
    <property type="entry name" value="MAJOR FACILITATOR SUPERFAMILY (MFS) PROFILE DOMAIN-CONTAINING PROTEIN"/>
    <property type="match status" value="1"/>
</dbReference>
<feature type="transmembrane region" description="Helical" evidence="3">
    <location>
        <begin position="134"/>
        <end position="163"/>
    </location>
</feature>
<organism evidence="5 6">
    <name type="scientific">Acropora cervicornis</name>
    <name type="common">Staghorn coral</name>
    <dbReference type="NCBI Taxonomy" id="6130"/>
    <lineage>
        <taxon>Eukaryota</taxon>
        <taxon>Metazoa</taxon>
        <taxon>Cnidaria</taxon>
        <taxon>Anthozoa</taxon>
        <taxon>Hexacorallia</taxon>
        <taxon>Scleractinia</taxon>
        <taxon>Astrocoeniina</taxon>
        <taxon>Acroporidae</taxon>
        <taxon>Acropora</taxon>
    </lineage>
</organism>
<protein>
    <submittedName>
        <fullName evidence="5">Monocarboxylate transporter 10</fullName>
    </submittedName>
</protein>
<keyword evidence="3" id="KW-0472">Membrane</keyword>
<feature type="domain" description="Major facilitator superfamily (MFS) profile" evidence="4">
    <location>
        <begin position="341"/>
        <end position="557"/>
    </location>
</feature>
<dbReference type="AlphaFoldDB" id="A0AAD9VGY4"/>
<dbReference type="InterPro" id="IPR011701">
    <property type="entry name" value="MFS"/>
</dbReference>
<name>A0AAD9VGY4_ACRCE</name>
<feature type="transmembrane region" description="Helical" evidence="3">
    <location>
        <begin position="284"/>
        <end position="311"/>
    </location>
</feature>
<reference evidence="5" key="2">
    <citation type="journal article" date="2023" name="Science">
        <title>Genomic signatures of disease resistance in endangered staghorn corals.</title>
        <authorList>
            <person name="Vollmer S.V."/>
            <person name="Selwyn J.D."/>
            <person name="Despard B.A."/>
            <person name="Roesel C.L."/>
        </authorList>
    </citation>
    <scope>NUCLEOTIDE SEQUENCE</scope>
    <source>
        <strain evidence="5">K2</strain>
    </source>
</reference>
<feature type="compositionally biased region" description="Basic and acidic residues" evidence="2">
    <location>
        <begin position="88"/>
        <end position="124"/>
    </location>
</feature>
<feature type="transmembrane region" description="Helical" evidence="3">
    <location>
        <begin position="342"/>
        <end position="364"/>
    </location>
</feature>
<feature type="transmembrane region" description="Helical" evidence="3">
    <location>
        <begin position="259"/>
        <end position="278"/>
    </location>
</feature>
<comment type="caution">
    <text evidence="5">The sequence shown here is derived from an EMBL/GenBank/DDBJ whole genome shotgun (WGS) entry which is preliminary data.</text>
</comment>
<accession>A0AAD9VGY4</accession>
<sequence>MSSSDKDDALTSQNNSTDLEIFRAICDKQPDPDSQPNCSTFAEPMKQTGLTNPEKEIIKHETEENTTTAHITSQARPNNQPHLKSKACGKDFQGDNEDQNSKESSHKHDDPSTKNPHPDEEAELNTRNHYDVGWAWFVCGTTFLMELFVGGMITSSGVIYAALLGEFKKSRAETAWVSSLAVSTYYLFFPLGAVLSERYGCWVVSLVGNLACFVGLLSSSFVTSLPLLYLTYSTVWGIGASFMYFANLLILTKHFKARLAFANGIMALGGAVGGSVLNPTLQQLVIHLGLANMFRVLSVAFLLLSGFSVVYRPRRNGKPQDDVAQPEKKPAFAWEILENKTFLMWIAVVFIFMLGYMVPFVHLVRLAEDIGIDKTRASFLLTFVTVGSGLGRVTFGRISDVQRLNRIYIVQVAFLVVGLSNFVVPMTESYVVLAGDAFIFGFFGACYLVLNPVIARDILGPDKVSYGLGLIFFVIAIPRTVGPLIAGWIFDGLQSYAIAFYTLGATTCVSSIFIFFLTILMRRKGGFDIREVAERQSHLNVESDVPIVTTAFKSLRQ</sequence>
<evidence type="ECO:0000256" key="2">
    <source>
        <dbReference type="SAM" id="MobiDB-lite"/>
    </source>
</evidence>
<comment type="subcellular location">
    <subcellularLocation>
        <location evidence="1">Membrane</location>
        <topology evidence="1">Multi-pass membrane protein</topology>
    </subcellularLocation>
</comment>
<reference evidence="5" key="1">
    <citation type="journal article" date="2023" name="G3 (Bethesda)">
        <title>Whole genome assembly and annotation of the endangered Caribbean coral Acropora cervicornis.</title>
        <authorList>
            <person name="Selwyn J.D."/>
            <person name="Vollmer S.V."/>
        </authorList>
    </citation>
    <scope>NUCLEOTIDE SEQUENCE</scope>
    <source>
        <strain evidence="5">K2</strain>
    </source>
</reference>
<dbReference type="CDD" id="cd17352">
    <property type="entry name" value="MFS_MCT_SLC16"/>
    <property type="match status" value="1"/>
</dbReference>
<feature type="transmembrane region" description="Helical" evidence="3">
    <location>
        <begin position="229"/>
        <end position="252"/>
    </location>
</feature>
<proteinExistence type="predicted"/>
<feature type="transmembrane region" description="Helical" evidence="3">
    <location>
        <begin position="407"/>
        <end position="424"/>
    </location>
</feature>
<dbReference type="EMBL" id="JARQWQ010000002">
    <property type="protein sequence ID" value="KAK2573545.1"/>
    <property type="molecule type" value="Genomic_DNA"/>
</dbReference>
<dbReference type="InterPro" id="IPR036259">
    <property type="entry name" value="MFS_trans_sf"/>
</dbReference>
<evidence type="ECO:0000313" key="5">
    <source>
        <dbReference type="EMBL" id="KAK2573545.1"/>
    </source>
</evidence>
<feature type="region of interest" description="Disordered" evidence="2">
    <location>
        <begin position="26"/>
        <end position="124"/>
    </location>
</feature>
<feature type="transmembrane region" description="Helical" evidence="3">
    <location>
        <begin position="466"/>
        <end position="490"/>
    </location>
</feature>
<feature type="transmembrane region" description="Helical" evidence="3">
    <location>
        <begin position="430"/>
        <end position="454"/>
    </location>
</feature>
<dbReference type="Proteomes" id="UP001249851">
    <property type="component" value="Unassembled WGS sequence"/>
</dbReference>
<evidence type="ECO:0000256" key="1">
    <source>
        <dbReference type="ARBA" id="ARBA00004141"/>
    </source>
</evidence>
<evidence type="ECO:0000259" key="4">
    <source>
        <dbReference type="PROSITE" id="PS50850"/>
    </source>
</evidence>
<feature type="transmembrane region" description="Helical" evidence="3">
    <location>
        <begin position="202"/>
        <end position="223"/>
    </location>
</feature>
<feature type="transmembrane region" description="Helical" evidence="3">
    <location>
        <begin position="175"/>
        <end position="195"/>
    </location>
</feature>
<dbReference type="PROSITE" id="PS50850">
    <property type="entry name" value="MFS"/>
    <property type="match status" value="1"/>
</dbReference>
<feature type="compositionally biased region" description="Polar residues" evidence="2">
    <location>
        <begin position="65"/>
        <end position="82"/>
    </location>
</feature>
<feature type="transmembrane region" description="Helical" evidence="3">
    <location>
        <begin position="376"/>
        <end position="395"/>
    </location>
</feature>
<dbReference type="Gene3D" id="1.20.1250.20">
    <property type="entry name" value="MFS general substrate transporter like domains"/>
    <property type="match status" value="2"/>
</dbReference>
<dbReference type="GO" id="GO:0022857">
    <property type="term" value="F:transmembrane transporter activity"/>
    <property type="evidence" value="ECO:0007669"/>
    <property type="project" value="InterPro"/>
</dbReference>
<keyword evidence="3" id="KW-0812">Transmembrane</keyword>
<evidence type="ECO:0000256" key="3">
    <source>
        <dbReference type="SAM" id="Phobius"/>
    </source>
</evidence>
<keyword evidence="6" id="KW-1185">Reference proteome</keyword>